<dbReference type="InterPro" id="IPR029062">
    <property type="entry name" value="Class_I_gatase-like"/>
</dbReference>
<feature type="active site" description="Nucleophile" evidence="7 8">
    <location>
        <position position="131"/>
    </location>
</feature>
<keyword evidence="4" id="KW-0964">Secreted</keyword>
<evidence type="ECO:0000256" key="9">
    <source>
        <dbReference type="SAM" id="MobiDB-lite"/>
    </source>
</evidence>
<dbReference type="GO" id="GO:0034722">
    <property type="term" value="F:gamma-glutamyl-peptidase activity"/>
    <property type="evidence" value="ECO:0007669"/>
    <property type="project" value="UniProtKB-UniRule"/>
</dbReference>
<dbReference type="AlphaFoldDB" id="L8H401"/>
<organism evidence="10 11">
    <name type="scientific">Acanthamoeba castellanii (strain ATCC 30010 / Neff)</name>
    <dbReference type="NCBI Taxonomy" id="1257118"/>
    <lineage>
        <taxon>Eukaryota</taxon>
        <taxon>Amoebozoa</taxon>
        <taxon>Discosea</taxon>
        <taxon>Longamoebia</taxon>
        <taxon>Centramoebida</taxon>
        <taxon>Acanthamoebidae</taxon>
        <taxon>Acanthamoeba</taxon>
    </lineage>
</organism>
<dbReference type="PANTHER" id="PTHR11315:SF0">
    <property type="entry name" value="FOLATE GAMMA-GLUTAMYL HYDROLASE"/>
    <property type="match status" value="1"/>
</dbReference>
<feature type="active site" description="Proton donor" evidence="7">
    <location>
        <position position="244"/>
    </location>
</feature>
<dbReference type="KEGG" id="acan:ACA1_267110"/>
<dbReference type="PROSITE" id="PS51275">
    <property type="entry name" value="PEPTIDASE_C26_GGH"/>
    <property type="match status" value="1"/>
</dbReference>
<keyword evidence="5" id="KW-0732">Signal</keyword>
<dbReference type="Proteomes" id="UP000011083">
    <property type="component" value="Unassembled WGS sequence"/>
</dbReference>
<dbReference type="EMBL" id="KB007933">
    <property type="protein sequence ID" value="ELR19453.1"/>
    <property type="molecule type" value="Genomic_DNA"/>
</dbReference>
<dbReference type="OrthoDB" id="64220at2759"/>
<comment type="similarity">
    <text evidence="2">Belongs to the peptidase C26 family.</text>
</comment>
<accession>L8H401</accession>
<keyword evidence="6 8" id="KW-0378">Hydrolase</keyword>
<dbReference type="SUPFAM" id="SSF52317">
    <property type="entry name" value="Class I glutamine amidotransferase-like"/>
    <property type="match status" value="1"/>
</dbReference>
<dbReference type="Gene3D" id="3.40.50.880">
    <property type="match status" value="1"/>
</dbReference>
<dbReference type="GO" id="GO:0046900">
    <property type="term" value="P:tetrahydrofolylpolyglutamate metabolic process"/>
    <property type="evidence" value="ECO:0007669"/>
    <property type="project" value="TreeGrafter"/>
</dbReference>
<dbReference type="MEROPS" id="C26.001"/>
<gene>
    <name evidence="10" type="ORF">ACA1_267110</name>
</gene>
<evidence type="ECO:0000313" key="11">
    <source>
        <dbReference type="Proteomes" id="UP000011083"/>
    </source>
</evidence>
<dbReference type="VEuPathDB" id="AmoebaDB:ACA1_267110"/>
<reference evidence="10 11" key="1">
    <citation type="journal article" date="2013" name="Genome Biol.">
        <title>Genome of Acanthamoeba castellanii highlights extensive lateral gene transfer and early evolution of tyrosine kinase signaling.</title>
        <authorList>
            <person name="Clarke M."/>
            <person name="Lohan A.J."/>
            <person name="Liu B."/>
            <person name="Lagkouvardos I."/>
            <person name="Roy S."/>
            <person name="Zafar N."/>
            <person name="Bertelli C."/>
            <person name="Schilde C."/>
            <person name="Kianianmomeni A."/>
            <person name="Burglin T.R."/>
            <person name="Frech C."/>
            <person name="Turcotte B."/>
            <person name="Kopec K.O."/>
            <person name="Synnott J.M."/>
            <person name="Choo C."/>
            <person name="Paponov I."/>
            <person name="Finkler A."/>
            <person name="Soon Heng Tan C."/>
            <person name="Hutchins A.P."/>
            <person name="Weinmeier T."/>
            <person name="Rattei T."/>
            <person name="Chu J.S."/>
            <person name="Gimenez G."/>
            <person name="Irimia M."/>
            <person name="Rigden D.J."/>
            <person name="Fitzpatrick D.A."/>
            <person name="Lorenzo-Morales J."/>
            <person name="Bateman A."/>
            <person name="Chiu C.H."/>
            <person name="Tang P."/>
            <person name="Hegemann P."/>
            <person name="Fromm H."/>
            <person name="Raoult D."/>
            <person name="Greub G."/>
            <person name="Miranda-Saavedra D."/>
            <person name="Chen N."/>
            <person name="Nash P."/>
            <person name="Ginger M.L."/>
            <person name="Horn M."/>
            <person name="Schaap P."/>
            <person name="Caler L."/>
            <person name="Loftus B."/>
        </authorList>
    </citation>
    <scope>NUCLEOTIDE SEQUENCE [LARGE SCALE GENOMIC DNA]</scope>
    <source>
        <strain evidence="10 11">Neff</strain>
    </source>
</reference>
<dbReference type="RefSeq" id="XP_004341539.1">
    <property type="nucleotide sequence ID" value="XM_004341491.1"/>
</dbReference>
<evidence type="ECO:0000256" key="4">
    <source>
        <dbReference type="ARBA" id="ARBA00022525"/>
    </source>
</evidence>
<evidence type="ECO:0000256" key="8">
    <source>
        <dbReference type="PROSITE-ProRule" id="PRU00607"/>
    </source>
</evidence>
<evidence type="ECO:0000256" key="7">
    <source>
        <dbReference type="PIRSR" id="PIRSR615527-1"/>
    </source>
</evidence>
<sequence>MSTSTVARSRNDHSSAGQHGRGTTRPIFGVLTQPVDTEERFMTFTKEYSEYIPASFVRWLESGGARVIAIHYDTDEEELRHLFDSINGLLLTGGEILDVANSTYGMTARKLFQWAMESYDAGQEFPIYGTCQGIQLLSMLTSGNSEIKEDCKATLGISKPLHFTEHARESRLFSSLSPQLYDMLATKPCGEHLHSSCITTKAFKEHKGLRDMFNVLVVNHDAEGLEFVSCVEGKRYPFYASQFHPERAGWEWNEEEQIDHSPEVVLAFQHLASFLVSEACKNDHRFVDRDEEERRQLYNTPPHLVATQKESKMYVQTYFWKHGERCK</sequence>
<evidence type="ECO:0000256" key="1">
    <source>
        <dbReference type="ARBA" id="ARBA00004239"/>
    </source>
</evidence>
<dbReference type="STRING" id="1257118.L8H401"/>
<evidence type="ECO:0000256" key="6">
    <source>
        <dbReference type="ARBA" id="ARBA00022801"/>
    </source>
</evidence>
<dbReference type="PANTHER" id="PTHR11315">
    <property type="entry name" value="PROTEASE FAMILY C26 GAMMA-GLUTAMYL HYDROLASE"/>
    <property type="match status" value="1"/>
</dbReference>
<evidence type="ECO:0000313" key="10">
    <source>
        <dbReference type="EMBL" id="ELR19453.1"/>
    </source>
</evidence>
<dbReference type="EC" id="3.4.19.9" evidence="3 8"/>
<protein>
    <recommendedName>
        <fullName evidence="3 8">folate gamma-glutamyl hydrolase</fullName>
        <ecNumber evidence="3 8">3.4.19.9</ecNumber>
    </recommendedName>
</protein>
<dbReference type="FunFam" id="3.40.50.880:FF:000024">
    <property type="entry name" value="Folate gamma-glutamyl hydrolase"/>
    <property type="match status" value="1"/>
</dbReference>
<feature type="region of interest" description="Disordered" evidence="9">
    <location>
        <begin position="1"/>
        <end position="27"/>
    </location>
</feature>
<dbReference type="GO" id="GO:0005576">
    <property type="term" value="C:extracellular region"/>
    <property type="evidence" value="ECO:0007669"/>
    <property type="project" value="UniProtKB-SubCell"/>
</dbReference>
<comment type="subcellular location">
    <subcellularLocation>
        <location evidence="1">Secreted</location>
        <location evidence="1">Extracellular space</location>
    </subcellularLocation>
</comment>
<keyword evidence="11" id="KW-1185">Reference proteome</keyword>
<dbReference type="InterPro" id="IPR011697">
    <property type="entry name" value="Peptidase_C26"/>
</dbReference>
<dbReference type="PROSITE" id="PS51273">
    <property type="entry name" value="GATASE_TYPE_1"/>
    <property type="match status" value="1"/>
</dbReference>
<dbReference type="OMA" id="KFQANDD"/>
<evidence type="ECO:0000256" key="3">
    <source>
        <dbReference type="ARBA" id="ARBA00012886"/>
    </source>
</evidence>
<dbReference type="InterPro" id="IPR015527">
    <property type="entry name" value="Pept_C26_g-glut_hydrolase"/>
</dbReference>
<comment type="catalytic activity">
    <reaction evidence="8">
        <text>(6S)-5,6,7,8-tetrahydrofolyl-(gamma-L-Glu)(n) + (n-1) H2O = (6S)-5,6,7,8-tetrahydrofolate + (n-1) L-glutamate</text>
        <dbReference type="Rhea" id="RHEA:56784"/>
        <dbReference type="Rhea" id="RHEA-COMP:14738"/>
        <dbReference type="ChEBI" id="CHEBI:15377"/>
        <dbReference type="ChEBI" id="CHEBI:29985"/>
        <dbReference type="ChEBI" id="CHEBI:57453"/>
        <dbReference type="ChEBI" id="CHEBI:141005"/>
        <dbReference type="EC" id="3.4.19.9"/>
    </reaction>
</comment>
<evidence type="ECO:0000256" key="5">
    <source>
        <dbReference type="ARBA" id="ARBA00022729"/>
    </source>
</evidence>
<feature type="active site" evidence="8">
    <location>
        <position position="244"/>
    </location>
</feature>
<proteinExistence type="inferred from homology"/>
<dbReference type="Pfam" id="PF07722">
    <property type="entry name" value="Peptidase_C26"/>
    <property type="match status" value="1"/>
</dbReference>
<evidence type="ECO:0000256" key="2">
    <source>
        <dbReference type="ARBA" id="ARBA00011083"/>
    </source>
</evidence>
<dbReference type="GeneID" id="14920234"/>
<name>L8H401_ACACF</name>
<dbReference type="GO" id="GO:0005773">
    <property type="term" value="C:vacuole"/>
    <property type="evidence" value="ECO:0007669"/>
    <property type="project" value="TreeGrafter"/>
</dbReference>